<gene>
    <name evidence="1" type="ORF">NUW58_g2864</name>
</gene>
<reference evidence="1" key="1">
    <citation type="submission" date="2022-10" db="EMBL/GenBank/DDBJ databases">
        <title>Genome Sequence of Xylaria curta.</title>
        <authorList>
            <person name="Buettner E."/>
        </authorList>
    </citation>
    <scope>NUCLEOTIDE SEQUENCE</scope>
    <source>
        <strain evidence="1">Babe10</strain>
    </source>
</reference>
<evidence type="ECO:0000313" key="2">
    <source>
        <dbReference type="Proteomes" id="UP001143856"/>
    </source>
</evidence>
<organism evidence="1 2">
    <name type="scientific">Xylaria curta</name>
    <dbReference type="NCBI Taxonomy" id="42375"/>
    <lineage>
        <taxon>Eukaryota</taxon>
        <taxon>Fungi</taxon>
        <taxon>Dikarya</taxon>
        <taxon>Ascomycota</taxon>
        <taxon>Pezizomycotina</taxon>
        <taxon>Sordariomycetes</taxon>
        <taxon>Xylariomycetidae</taxon>
        <taxon>Xylariales</taxon>
        <taxon>Xylariaceae</taxon>
        <taxon>Xylaria</taxon>
    </lineage>
</organism>
<keyword evidence="2" id="KW-1185">Reference proteome</keyword>
<protein>
    <submittedName>
        <fullName evidence="1">Uncharacterized protein</fullName>
    </submittedName>
</protein>
<accession>A0ACC1PDL6</accession>
<sequence length="442" mass="49417">MGVIRELRIPEDNARMDGNGEMVYIPCWLFLFCCPIFVALRFWSRKRTDSGLGADDYTILFSLASAITTNIFGIHGYNSGYGQHAAALTEHQRYEAFRSFYVMQVTYKVSLNLTKASILLLYLRIFVNVKWFKWTCYILLGFIAISSTAITIATILQCLPIEASFNKSITNATCINTGPFWYASAGLYITTDIIILIIPMPLIYSLQLPLLRKAIAMFAFALGAFVVVIAVLRVKSIDNQVTSPDPLYDVISTMWTIIEINLAIICACLPPVSRLIIDLVVQIKAAYFPSKAKPNLGQGWFIRQADNNEEEDWNIFVSRKNCGMNSACARGPGSDMISTHKNRHTSMEIRMTFDRKVEYSKPKLTPKEDCFGLGRDKSLSRISQVTTSSSDLPASGSGPTGENAALKVEERPDFFSDTAEEKSQDFPAVRVTMACSRKIPQN</sequence>
<comment type="caution">
    <text evidence="1">The sequence shown here is derived from an EMBL/GenBank/DDBJ whole genome shotgun (WGS) entry which is preliminary data.</text>
</comment>
<name>A0ACC1PDL6_9PEZI</name>
<evidence type="ECO:0000313" key="1">
    <source>
        <dbReference type="EMBL" id="KAJ2990607.1"/>
    </source>
</evidence>
<proteinExistence type="predicted"/>
<dbReference type="Proteomes" id="UP001143856">
    <property type="component" value="Unassembled WGS sequence"/>
</dbReference>
<dbReference type="EMBL" id="JAPDGR010000400">
    <property type="protein sequence ID" value="KAJ2990607.1"/>
    <property type="molecule type" value="Genomic_DNA"/>
</dbReference>